<dbReference type="Pfam" id="PF01590">
    <property type="entry name" value="GAF"/>
    <property type="match status" value="1"/>
</dbReference>
<feature type="region of interest" description="Disordered" evidence="1">
    <location>
        <begin position="309"/>
        <end position="365"/>
    </location>
</feature>
<dbReference type="InterPro" id="IPR029787">
    <property type="entry name" value="Nucleotide_cyclase"/>
</dbReference>
<organism evidence="5 6">
    <name type="scientific">Nakamurella endophytica</name>
    <dbReference type="NCBI Taxonomy" id="1748367"/>
    <lineage>
        <taxon>Bacteria</taxon>
        <taxon>Bacillati</taxon>
        <taxon>Actinomycetota</taxon>
        <taxon>Actinomycetes</taxon>
        <taxon>Nakamurellales</taxon>
        <taxon>Nakamurellaceae</taxon>
        <taxon>Nakamurella</taxon>
    </lineage>
</organism>
<keyword evidence="6" id="KW-1185">Reference proteome</keyword>
<dbReference type="SMART" id="SM00065">
    <property type="entry name" value="GAF"/>
    <property type="match status" value="1"/>
</dbReference>
<comment type="caution">
    <text evidence="5">The sequence shown here is derived from an EMBL/GenBank/DDBJ whole genome shotgun (WGS) entry which is preliminary data.</text>
</comment>
<dbReference type="SMART" id="SM00091">
    <property type="entry name" value="PAS"/>
    <property type="match status" value="1"/>
</dbReference>
<feature type="compositionally biased region" description="Low complexity" evidence="1">
    <location>
        <begin position="346"/>
        <end position="358"/>
    </location>
</feature>
<dbReference type="InterPro" id="IPR000160">
    <property type="entry name" value="GGDEF_dom"/>
</dbReference>
<dbReference type="NCBIfam" id="TIGR00254">
    <property type="entry name" value="GGDEF"/>
    <property type="match status" value="1"/>
</dbReference>
<dbReference type="AlphaFoldDB" id="A0A917SQN2"/>
<dbReference type="PROSITE" id="PS50887">
    <property type="entry name" value="GGDEF"/>
    <property type="match status" value="1"/>
</dbReference>
<dbReference type="PROSITE" id="PS50112">
    <property type="entry name" value="PAS"/>
    <property type="match status" value="1"/>
</dbReference>
<sequence length="577" mass="61692">MGHGSGVPPFGPAGYPRSGYDAAMADAGTWDIGTDRHGARIGTVRVRPVGRGVLPRTRDADRTGPTEDERGVTVSLPDRPVGTPSWTVLHRLITTIHGQPSVLDTVQAVADGVVTDTGFGVAVISVLRSDDELETVAVAGSESARAELLGVRRTRAHYEEEFAAAEPWGRLLFVPHDRATSLEPGWVPDIPVSDDAAAWHPMDALFAPLRSPSGELVGVLSVDLPVDGRRPGREQRELLEVLAVQAGIAIDNARLTERLRLREELFRLAFDGAGTGIAILGATGDGAGRYQRVNRAFLDIVGRPAEHVLGRRPDDLTHPEDREEPEPDQDRPVRGVGPVTADGRDGAAAGDGDAIALAPPGPGDREVVESERRYLRADGTPVWVSVTQTVVRSDDGALRYLVHQIDDISRRRAQQEDLHHRAHHDALTDLPNRSSLWDRLVRAVEVAEATERDGLMLLVDLDQFKTINDRHGHLAGDRVLTAVAQRLQGALRAADMVGRLGGDEFVVIADGIDGEDARQLADRVRAAVAVPVTVGDATVMVTASVGSAVIPAVGADPGVLMRTADEAMYRDKGAAAG</sequence>
<evidence type="ECO:0000259" key="2">
    <source>
        <dbReference type="PROSITE" id="PS50112"/>
    </source>
</evidence>
<dbReference type="InterPro" id="IPR003018">
    <property type="entry name" value="GAF"/>
</dbReference>
<dbReference type="CDD" id="cd01949">
    <property type="entry name" value="GGDEF"/>
    <property type="match status" value="1"/>
</dbReference>
<dbReference type="InterPro" id="IPR000700">
    <property type="entry name" value="PAS-assoc_C"/>
</dbReference>
<feature type="domain" description="PAS" evidence="2">
    <location>
        <begin position="262"/>
        <end position="324"/>
    </location>
</feature>
<dbReference type="CDD" id="cd00130">
    <property type="entry name" value="PAS"/>
    <property type="match status" value="1"/>
</dbReference>
<dbReference type="InterPro" id="IPR029016">
    <property type="entry name" value="GAF-like_dom_sf"/>
</dbReference>
<dbReference type="InterPro" id="IPR043128">
    <property type="entry name" value="Rev_trsase/Diguanyl_cyclase"/>
</dbReference>
<dbReference type="Gene3D" id="3.30.450.20">
    <property type="entry name" value="PAS domain"/>
    <property type="match status" value="1"/>
</dbReference>
<dbReference type="SMART" id="SM00267">
    <property type="entry name" value="GGDEF"/>
    <property type="match status" value="1"/>
</dbReference>
<dbReference type="PANTHER" id="PTHR44757">
    <property type="entry name" value="DIGUANYLATE CYCLASE DGCP"/>
    <property type="match status" value="1"/>
</dbReference>
<feature type="compositionally biased region" description="Basic and acidic residues" evidence="1">
    <location>
        <begin position="56"/>
        <end position="71"/>
    </location>
</feature>
<proteinExistence type="predicted"/>
<evidence type="ECO:0000256" key="1">
    <source>
        <dbReference type="SAM" id="MobiDB-lite"/>
    </source>
</evidence>
<dbReference type="Gene3D" id="3.30.450.40">
    <property type="match status" value="1"/>
</dbReference>
<feature type="domain" description="PAC" evidence="3">
    <location>
        <begin position="368"/>
        <end position="420"/>
    </location>
</feature>
<dbReference type="InterPro" id="IPR052155">
    <property type="entry name" value="Biofilm_reg_signaling"/>
</dbReference>
<gene>
    <name evidence="5" type="ORF">GCM10011594_07030</name>
</gene>
<protein>
    <submittedName>
        <fullName evidence="5">Diguanylate cyclase</fullName>
    </submittedName>
</protein>
<evidence type="ECO:0000259" key="4">
    <source>
        <dbReference type="PROSITE" id="PS50887"/>
    </source>
</evidence>
<dbReference type="SMART" id="SM00086">
    <property type="entry name" value="PAC"/>
    <property type="match status" value="1"/>
</dbReference>
<dbReference type="InterPro" id="IPR000014">
    <property type="entry name" value="PAS"/>
</dbReference>
<dbReference type="SUPFAM" id="SSF55785">
    <property type="entry name" value="PYP-like sensor domain (PAS domain)"/>
    <property type="match status" value="1"/>
</dbReference>
<evidence type="ECO:0000259" key="3">
    <source>
        <dbReference type="PROSITE" id="PS50113"/>
    </source>
</evidence>
<reference evidence="5" key="1">
    <citation type="journal article" date="2014" name="Int. J. Syst. Evol. Microbiol.">
        <title>Complete genome sequence of Corynebacterium casei LMG S-19264T (=DSM 44701T), isolated from a smear-ripened cheese.</title>
        <authorList>
            <consortium name="US DOE Joint Genome Institute (JGI-PGF)"/>
            <person name="Walter F."/>
            <person name="Albersmeier A."/>
            <person name="Kalinowski J."/>
            <person name="Ruckert C."/>
        </authorList>
    </citation>
    <scope>NUCLEOTIDE SEQUENCE</scope>
    <source>
        <strain evidence="5">CGMCC 4.7308</strain>
    </source>
</reference>
<dbReference type="EMBL" id="BMNA01000001">
    <property type="protein sequence ID" value="GGL89956.1"/>
    <property type="molecule type" value="Genomic_DNA"/>
</dbReference>
<dbReference type="Pfam" id="PF00990">
    <property type="entry name" value="GGDEF"/>
    <property type="match status" value="1"/>
</dbReference>
<dbReference type="Proteomes" id="UP000655208">
    <property type="component" value="Unassembled WGS sequence"/>
</dbReference>
<dbReference type="PANTHER" id="PTHR44757:SF2">
    <property type="entry name" value="BIOFILM ARCHITECTURE MAINTENANCE PROTEIN MBAA"/>
    <property type="match status" value="1"/>
</dbReference>
<reference evidence="5" key="2">
    <citation type="submission" date="2020-09" db="EMBL/GenBank/DDBJ databases">
        <authorList>
            <person name="Sun Q."/>
            <person name="Zhou Y."/>
        </authorList>
    </citation>
    <scope>NUCLEOTIDE SEQUENCE</scope>
    <source>
        <strain evidence="5">CGMCC 4.7308</strain>
    </source>
</reference>
<dbReference type="SUPFAM" id="SSF55073">
    <property type="entry name" value="Nucleotide cyclase"/>
    <property type="match status" value="1"/>
</dbReference>
<evidence type="ECO:0000313" key="5">
    <source>
        <dbReference type="EMBL" id="GGL89956.1"/>
    </source>
</evidence>
<dbReference type="InterPro" id="IPR035965">
    <property type="entry name" value="PAS-like_dom_sf"/>
</dbReference>
<name>A0A917SQN2_9ACTN</name>
<dbReference type="Gene3D" id="3.30.70.270">
    <property type="match status" value="1"/>
</dbReference>
<feature type="compositionally biased region" description="Basic and acidic residues" evidence="1">
    <location>
        <begin position="309"/>
        <end position="321"/>
    </location>
</feature>
<dbReference type="SUPFAM" id="SSF55781">
    <property type="entry name" value="GAF domain-like"/>
    <property type="match status" value="1"/>
</dbReference>
<evidence type="ECO:0000313" key="6">
    <source>
        <dbReference type="Proteomes" id="UP000655208"/>
    </source>
</evidence>
<dbReference type="InterPro" id="IPR001610">
    <property type="entry name" value="PAC"/>
</dbReference>
<dbReference type="Pfam" id="PF13426">
    <property type="entry name" value="PAS_9"/>
    <property type="match status" value="1"/>
</dbReference>
<dbReference type="PROSITE" id="PS50113">
    <property type="entry name" value="PAC"/>
    <property type="match status" value="1"/>
</dbReference>
<feature type="domain" description="GGDEF" evidence="4">
    <location>
        <begin position="452"/>
        <end position="577"/>
    </location>
</feature>
<accession>A0A917SQN2</accession>
<feature type="region of interest" description="Disordered" evidence="1">
    <location>
        <begin position="54"/>
        <end position="79"/>
    </location>
</feature>
<dbReference type="NCBIfam" id="TIGR00229">
    <property type="entry name" value="sensory_box"/>
    <property type="match status" value="2"/>
</dbReference>